<dbReference type="AlphaFoldDB" id="A0AAV7ASQ4"/>
<accession>A0AAV7ASQ4</accession>
<reference evidence="1" key="1">
    <citation type="thesis" date="2020" institute="ProQuest LLC" country="789 East Eisenhower Parkway, Ann Arbor, MI, USA">
        <title>Comparative Genomics and Chromosome Evolution.</title>
        <authorList>
            <person name="Mudd A.B."/>
        </authorList>
    </citation>
    <scope>NUCLEOTIDE SEQUENCE</scope>
    <source>
        <strain evidence="1">237g6f4</strain>
        <tissue evidence="1">Blood</tissue>
    </source>
</reference>
<sequence>MTAHELLVIAEEAWTDSTGMEECMKGCRTRCSRMFPLPPLLLPPLQDLLQVLLKSQLQALLKSPLQDLLQVLLKSQLQALLKSPLQDLLQVLLKSQLQALLKSPLQMCPSLTPRPGSSRRHQASCRSAAIDQKMVNLME</sequence>
<keyword evidence="2" id="KW-1185">Reference proteome</keyword>
<proteinExistence type="predicted"/>
<dbReference type="EMBL" id="WNYA01000007">
    <property type="protein sequence ID" value="KAG8564282.1"/>
    <property type="molecule type" value="Genomic_DNA"/>
</dbReference>
<organism evidence="1 2">
    <name type="scientific">Engystomops pustulosus</name>
    <name type="common">Tungara frog</name>
    <name type="synonym">Physalaemus pustulosus</name>
    <dbReference type="NCBI Taxonomy" id="76066"/>
    <lineage>
        <taxon>Eukaryota</taxon>
        <taxon>Metazoa</taxon>
        <taxon>Chordata</taxon>
        <taxon>Craniata</taxon>
        <taxon>Vertebrata</taxon>
        <taxon>Euteleostomi</taxon>
        <taxon>Amphibia</taxon>
        <taxon>Batrachia</taxon>
        <taxon>Anura</taxon>
        <taxon>Neobatrachia</taxon>
        <taxon>Hyloidea</taxon>
        <taxon>Leptodactylidae</taxon>
        <taxon>Leiuperinae</taxon>
        <taxon>Engystomops</taxon>
    </lineage>
</organism>
<evidence type="ECO:0000313" key="2">
    <source>
        <dbReference type="Proteomes" id="UP000824782"/>
    </source>
</evidence>
<gene>
    <name evidence="1" type="ORF">GDO81_016403</name>
</gene>
<dbReference type="Proteomes" id="UP000824782">
    <property type="component" value="Unassembled WGS sequence"/>
</dbReference>
<comment type="caution">
    <text evidence="1">The sequence shown here is derived from an EMBL/GenBank/DDBJ whole genome shotgun (WGS) entry which is preliminary data.</text>
</comment>
<name>A0AAV7ASQ4_ENGPU</name>
<protein>
    <submittedName>
        <fullName evidence="1">Uncharacterized protein</fullName>
    </submittedName>
</protein>
<evidence type="ECO:0000313" key="1">
    <source>
        <dbReference type="EMBL" id="KAG8564282.1"/>
    </source>
</evidence>